<keyword evidence="5" id="KW-0067">ATP-binding</keyword>
<evidence type="ECO:0000256" key="2">
    <source>
        <dbReference type="SAM" id="MobiDB-lite"/>
    </source>
</evidence>
<feature type="region of interest" description="Disordered" evidence="2">
    <location>
        <begin position="397"/>
        <end position="470"/>
    </location>
</feature>
<dbReference type="RefSeq" id="WP_110516132.1">
    <property type="nucleotide sequence ID" value="NZ_PDOF01000001.1"/>
</dbReference>
<evidence type="ECO:0000313" key="5">
    <source>
        <dbReference type="EMBL" id="PYZ97247.1"/>
    </source>
</evidence>
<gene>
    <name evidence="5" type="ORF">CR205_01180</name>
</gene>
<feature type="compositionally biased region" description="Basic and acidic residues" evidence="2">
    <location>
        <begin position="421"/>
        <end position="441"/>
    </location>
</feature>
<dbReference type="EMBL" id="PDOF01000001">
    <property type="protein sequence ID" value="PYZ97247.1"/>
    <property type="molecule type" value="Genomic_DNA"/>
</dbReference>
<dbReference type="InterPro" id="IPR006343">
    <property type="entry name" value="DnaB/C_C"/>
</dbReference>
<comment type="similarity">
    <text evidence="1">Belongs to the DnaB/DnaD family.</text>
</comment>
<name>A0A2W0H7X1_9BACI</name>
<accession>A0A2W0H7X1</accession>
<keyword evidence="5" id="KW-0378">Hydrolase</keyword>
<dbReference type="InterPro" id="IPR058660">
    <property type="entry name" value="WHD_DnaB"/>
</dbReference>
<dbReference type="GO" id="GO:0004386">
    <property type="term" value="F:helicase activity"/>
    <property type="evidence" value="ECO:0007669"/>
    <property type="project" value="UniProtKB-KW"/>
</dbReference>
<feature type="domain" description="Replicative helicase loading/DNA remodeling protein DnaB N-terminal winged helix" evidence="4">
    <location>
        <begin position="8"/>
        <end position="243"/>
    </location>
</feature>
<dbReference type="Proteomes" id="UP000248066">
    <property type="component" value="Unassembled WGS sequence"/>
</dbReference>
<reference evidence="5 6" key="1">
    <citation type="submission" date="2017-10" db="EMBL/GenBank/DDBJ databases">
        <title>Bacillus sp. nov., a halophilic bacterium isolated from a Yangshapao Lake.</title>
        <authorList>
            <person name="Wang H."/>
        </authorList>
    </citation>
    <scope>NUCLEOTIDE SEQUENCE [LARGE SCALE GENOMIC DNA]</scope>
    <source>
        <strain evidence="5 6">YSP-3</strain>
    </source>
</reference>
<dbReference type="OrthoDB" id="2082007at2"/>
<evidence type="ECO:0000256" key="1">
    <source>
        <dbReference type="ARBA" id="ARBA00093462"/>
    </source>
</evidence>
<sequence>MHWKELLPIDRYVVQMKDRLHETDRDVLTLLYQPLIGSLAYSLYLTLWAEAEGSPGADRERKHQTLMVLTGQPLDQLFQERKKLEAIGLMAAYREKSDDEVLYIYELRKPLTPAGFFQDDLSVFLYNRLGKEQFRRVRDRFTIDRKSLENAEEVTRSFDEVFKSLHQSEMVSYDEEFRSGTDNLRGGQKAGEGYSFSGSEFDYDLMLADLPPFINKETLSKEKVKRTVTQLAFVYKVEPLEMSKFIQDTILHEDDLDVAALRKQVQRRYRMLYSQNPPSLALRRQPAHLVTQQKEPETESEKMVHYYENTSPMEMLQNVSDGAKVPPADMEIVEHLMMDYRLSPGVVNVLIDYILMINEMKLTKGFADKIAGQWSRKNIKTVKDAMEIAKQEYKNRKEFTKAKKEGRMSQGGGARKKPVRRERLPKWLEDQKTRESDDGKSSDAAPGAAPDLEKKKEELAKLKQKYQKKK</sequence>
<keyword evidence="5" id="KW-0547">Nucleotide-binding</keyword>
<evidence type="ECO:0000313" key="6">
    <source>
        <dbReference type="Proteomes" id="UP000248066"/>
    </source>
</evidence>
<protein>
    <submittedName>
        <fullName evidence="5">Helicase DnaB</fullName>
    </submittedName>
</protein>
<dbReference type="Pfam" id="PF25888">
    <property type="entry name" value="WHD_DnaB"/>
    <property type="match status" value="1"/>
</dbReference>
<dbReference type="InterPro" id="IPR034829">
    <property type="entry name" value="DnaD-like_sf"/>
</dbReference>
<comment type="caution">
    <text evidence="5">The sequence shown here is derived from an EMBL/GenBank/DDBJ whole genome shotgun (WGS) entry which is preliminary data.</text>
</comment>
<evidence type="ECO:0000259" key="4">
    <source>
        <dbReference type="Pfam" id="PF25888"/>
    </source>
</evidence>
<feature type="compositionally biased region" description="Basic and acidic residues" evidence="2">
    <location>
        <begin position="451"/>
        <end position="461"/>
    </location>
</feature>
<evidence type="ECO:0000259" key="3">
    <source>
        <dbReference type="Pfam" id="PF07261"/>
    </source>
</evidence>
<dbReference type="Pfam" id="PF07261">
    <property type="entry name" value="DnaB_2"/>
    <property type="match status" value="1"/>
</dbReference>
<dbReference type="AlphaFoldDB" id="A0A2W0H7X1"/>
<dbReference type="Gene3D" id="1.10.10.630">
    <property type="entry name" value="DnaD domain-like"/>
    <property type="match status" value="1"/>
</dbReference>
<keyword evidence="6" id="KW-1185">Reference proteome</keyword>
<feature type="compositionally biased region" description="Basic and acidic residues" evidence="2">
    <location>
        <begin position="397"/>
        <end position="407"/>
    </location>
</feature>
<feature type="domain" description="DnaB/C C-terminal" evidence="3">
    <location>
        <begin position="325"/>
        <end position="387"/>
    </location>
</feature>
<keyword evidence="5" id="KW-0347">Helicase</keyword>
<proteinExistence type="inferred from homology"/>
<organism evidence="5 6">
    <name type="scientific">Alteribacter lacisalsi</name>
    <dbReference type="NCBI Taxonomy" id="2045244"/>
    <lineage>
        <taxon>Bacteria</taxon>
        <taxon>Bacillati</taxon>
        <taxon>Bacillota</taxon>
        <taxon>Bacilli</taxon>
        <taxon>Bacillales</taxon>
        <taxon>Bacillaceae</taxon>
        <taxon>Alteribacter</taxon>
    </lineage>
</organism>